<accession>I0YYC2</accession>
<reference evidence="1 2" key="1">
    <citation type="journal article" date="2012" name="Genome Biol.">
        <title>The genome of the polar eukaryotic microalga coccomyxa subellipsoidea reveals traits of cold adaptation.</title>
        <authorList>
            <person name="Blanc G."/>
            <person name="Agarkova I."/>
            <person name="Grimwood J."/>
            <person name="Kuo A."/>
            <person name="Brueggeman A."/>
            <person name="Dunigan D."/>
            <person name="Gurnon J."/>
            <person name="Ladunga I."/>
            <person name="Lindquist E."/>
            <person name="Lucas S."/>
            <person name="Pangilinan J."/>
            <person name="Proschold T."/>
            <person name="Salamov A."/>
            <person name="Schmutz J."/>
            <person name="Weeks D."/>
            <person name="Yamada T."/>
            <person name="Claverie J.M."/>
            <person name="Grigoriev I."/>
            <person name="Van Etten J."/>
            <person name="Lomsadze A."/>
            <person name="Borodovsky M."/>
        </authorList>
    </citation>
    <scope>NUCLEOTIDE SEQUENCE [LARGE SCALE GENOMIC DNA]</scope>
    <source>
        <strain evidence="1 2">C-169</strain>
    </source>
</reference>
<dbReference type="Proteomes" id="UP000007264">
    <property type="component" value="Unassembled WGS sequence"/>
</dbReference>
<proteinExistence type="predicted"/>
<dbReference type="AlphaFoldDB" id="I0YYC2"/>
<evidence type="ECO:0000313" key="1">
    <source>
        <dbReference type="EMBL" id="EIE23391.1"/>
    </source>
</evidence>
<protein>
    <submittedName>
        <fullName evidence="1">Uncharacterized protein</fullName>
    </submittedName>
</protein>
<sequence>MKLTRSRDQIWTALHKIQRWLLQNFILSRRSEHDAKPVKIPLAFVIHTLNRWRAEHSHSLIVASKADKD</sequence>
<comment type="caution">
    <text evidence="1">The sequence shown here is derived from an EMBL/GenBank/DDBJ whole genome shotgun (WGS) entry which is preliminary data.</text>
</comment>
<dbReference type="EMBL" id="AGSI01000007">
    <property type="protein sequence ID" value="EIE23391.1"/>
    <property type="molecule type" value="Genomic_DNA"/>
</dbReference>
<dbReference type="GeneID" id="17041818"/>
<gene>
    <name evidence="1" type="ORF">COCSUDRAFT_33061</name>
</gene>
<dbReference type="RefSeq" id="XP_005647935.1">
    <property type="nucleotide sequence ID" value="XM_005647878.1"/>
</dbReference>
<dbReference type="KEGG" id="csl:COCSUDRAFT_33061"/>
<name>I0YYC2_COCSC</name>
<keyword evidence="2" id="KW-1185">Reference proteome</keyword>
<organism evidence="1 2">
    <name type="scientific">Coccomyxa subellipsoidea (strain C-169)</name>
    <name type="common">Green microalga</name>
    <dbReference type="NCBI Taxonomy" id="574566"/>
    <lineage>
        <taxon>Eukaryota</taxon>
        <taxon>Viridiplantae</taxon>
        <taxon>Chlorophyta</taxon>
        <taxon>core chlorophytes</taxon>
        <taxon>Trebouxiophyceae</taxon>
        <taxon>Trebouxiophyceae incertae sedis</taxon>
        <taxon>Coccomyxaceae</taxon>
        <taxon>Coccomyxa</taxon>
        <taxon>Coccomyxa subellipsoidea</taxon>
    </lineage>
</organism>
<evidence type="ECO:0000313" key="2">
    <source>
        <dbReference type="Proteomes" id="UP000007264"/>
    </source>
</evidence>